<organism evidence="1 2">
    <name type="scientific">Candidatus Allocopromorpha excrementipullorum</name>
    <dbReference type="NCBI Taxonomy" id="2840743"/>
    <lineage>
        <taxon>Bacteria</taxon>
        <taxon>Bacillati</taxon>
        <taxon>Bacillota</taxon>
        <taxon>Clostridia</taxon>
        <taxon>Eubacteriales</taxon>
        <taxon>Eubacteriaceae</taxon>
        <taxon>Eubacteriaceae incertae sedis</taxon>
        <taxon>Candidatus Allocopromorpha</taxon>
    </lineage>
</organism>
<comment type="caution">
    <text evidence="1">The sequence shown here is derived from an EMBL/GenBank/DDBJ whole genome shotgun (WGS) entry which is preliminary data.</text>
</comment>
<gene>
    <name evidence="1" type="ORF">IAD25_01180</name>
</gene>
<dbReference type="AlphaFoldDB" id="A0A9D1N531"/>
<sequence length="45" mass="5146">MKKTCTLCGCVYGDLHVFKTGHVCEDCLQHLKSDFQIDSQVRTRT</sequence>
<reference evidence="1" key="2">
    <citation type="journal article" date="2021" name="PeerJ">
        <title>Extensive microbial diversity within the chicken gut microbiome revealed by metagenomics and culture.</title>
        <authorList>
            <person name="Gilroy R."/>
            <person name="Ravi A."/>
            <person name="Getino M."/>
            <person name="Pursley I."/>
            <person name="Horton D.L."/>
            <person name="Alikhan N.F."/>
            <person name="Baker D."/>
            <person name="Gharbi K."/>
            <person name="Hall N."/>
            <person name="Watson M."/>
            <person name="Adriaenssens E.M."/>
            <person name="Foster-Nyarko E."/>
            <person name="Jarju S."/>
            <person name="Secka A."/>
            <person name="Antonio M."/>
            <person name="Oren A."/>
            <person name="Chaudhuri R.R."/>
            <person name="La Ragione R."/>
            <person name="Hildebrand F."/>
            <person name="Pallen M.J."/>
        </authorList>
    </citation>
    <scope>NUCLEOTIDE SEQUENCE</scope>
    <source>
        <strain evidence="1">ChiSjej4B22-8349</strain>
    </source>
</reference>
<reference evidence="1" key="1">
    <citation type="submission" date="2020-10" db="EMBL/GenBank/DDBJ databases">
        <authorList>
            <person name="Gilroy R."/>
        </authorList>
    </citation>
    <scope>NUCLEOTIDE SEQUENCE</scope>
    <source>
        <strain evidence="1">ChiSjej4B22-8349</strain>
    </source>
</reference>
<name>A0A9D1N531_9FIRM</name>
<protein>
    <submittedName>
        <fullName evidence="1">Uncharacterized protein</fullName>
    </submittedName>
</protein>
<evidence type="ECO:0000313" key="2">
    <source>
        <dbReference type="Proteomes" id="UP000824130"/>
    </source>
</evidence>
<dbReference type="EMBL" id="DVOB01000029">
    <property type="protein sequence ID" value="HIU95312.1"/>
    <property type="molecule type" value="Genomic_DNA"/>
</dbReference>
<proteinExistence type="predicted"/>
<evidence type="ECO:0000313" key="1">
    <source>
        <dbReference type="EMBL" id="HIU95312.1"/>
    </source>
</evidence>
<accession>A0A9D1N531</accession>
<dbReference type="Proteomes" id="UP000824130">
    <property type="component" value="Unassembled WGS sequence"/>
</dbReference>